<gene>
    <name evidence="2" type="ORF">Pmani_016707</name>
</gene>
<protein>
    <submittedName>
        <fullName evidence="2">Uncharacterized protein</fullName>
    </submittedName>
</protein>
<keyword evidence="3" id="KW-1185">Reference proteome</keyword>
<reference evidence="2" key="1">
    <citation type="submission" date="2023-11" db="EMBL/GenBank/DDBJ databases">
        <title>Genome assemblies of two species of porcelain crab, Petrolisthes cinctipes and Petrolisthes manimaculis (Anomura: Porcellanidae).</title>
        <authorList>
            <person name="Angst P."/>
        </authorList>
    </citation>
    <scope>NUCLEOTIDE SEQUENCE</scope>
    <source>
        <strain evidence="2">PB745_02</strain>
        <tissue evidence="2">Gill</tissue>
    </source>
</reference>
<feature type="region of interest" description="Disordered" evidence="1">
    <location>
        <begin position="1"/>
        <end position="29"/>
    </location>
</feature>
<evidence type="ECO:0000313" key="3">
    <source>
        <dbReference type="Proteomes" id="UP001292094"/>
    </source>
</evidence>
<organism evidence="2 3">
    <name type="scientific">Petrolisthes manimaculis</name>
    <dbReference type="NCBI Taxonomy" id="1843537"/>
    <lineage>
        <taxon>Eukaryota</taxon>
        <taxon>Metazoa</taxon>
        <taxon>Ecdysozoa</taxon>
        <taxon>Arthropoda</taxon>
        <taxon>Crustacea</taxon>
        <taxon>Multicrustacea</taxon>
        <taxon>Malacostraca</taxon>
        <taxon>Eumalacostraca</taxon>
        <taxon>Eucarida</taxon>
        <taxon>Decapoda</taxon>
        <taxon>Pleocyemata</taxon>
        <taxon>Anomura</taxon>
        <taxon>Galatheoidea</taxon>
        <taxon>Porcellanidae</taxon>
        <taxon>Petrolisthes</taxon>
    </lineage>
</organism>
<dbReference type="Proteomes" id="UP001292094">
    <property type="component" value="Unassembled WGS sequence"/>
</dbReference>
<sequence>MKWMMKEEEEVEEMEKTGKEEGKNKENRVMKWMMKEEDEMEKIDEMVCKKELPVVDEKKEEVTVTEKK</sequence>
<proteinExistence type="predicted"/>
<accession>A0AAE1U6F7</accession>
<comment type="caution">
    <text evidence="2">The sequence shown here is derived from an EMBL/GenBank/DDBJ whole genome shotgun (WGS) entry which is preliminary data.</text>
</comment>
<feature type="compositionally biased region" description="Basic and acidic residues" evidence="1">
    <location>
        <begin position="14"/>
        <end position="29"/>
    </location>
</feature>
<evidence type="ECO:0000313" key="2">
    <source>
        <dbReference type="EMBL" id="KAK4311822.1"/>
    </source>
</evidence>
<dbReference type="AlphaFoldDB" id="A0AAE1U6F7"/>
<dbReference type="EMBL" id="JAWZYT010001475">
    <property type="protein sequence ID" value="KAK4311822.1"/>
    <property type="molecule type" value="Genomic_DNA"/>
</dbReference>
<name>A0AAE1U6F7_9EUCA</name>
<evidence type="ECO:0000256" key="1">
    <source>
        <dbReference type="SAM" id="MobiDB-lite"/>
    </source>
</evidence>